<evidence type="ECO:0000256" key="1">
    <source>
        <dbReference type="SAM" id="MobiDB-lite"/>
    </source>
</evidence>
<keyword evidence="2" id="KW-0732">Signal</keyword>
<evidence type="ECO:0000256" key="2">
    <source>
        <dbReference type="SAM" id="SignalP"/>
    </source>
</evidence>
<evidence type="ECO:0000313" key="5">
    <source>
        <dbReference type="Proteomes" id="UP000254711"/>
    </source>
</evidence>
<evidence type="ECO:0000313" key="4">
    <source>
        <dbReference type="EMBL" id="RDJ00551.1"/>
    </source>
</evidence>
<feature type="signal peptide" evidence="2">
    <location>
        <begin position="1"/>
        <end position="19"/>
    </location>
</feature>
<protein>
    <submittedName>
        <fullName evidence="4">DUF4124 domain-containing protein</fullName>
    </submittedName>
</protein>
<accession>A0A370KEL8</accession>
<feature type="region of interest" description="Disordered" evidence="1">
    <location>
        <begin position="37"/>
        <end position="85"/>
    </location>
</feature>
<reference evidence="4 5" key="1">
    <citation type="submission" date="2018-07" db="EMBL/GenBank/DDBJ databases">
        <title>Dyella solisilvae sp. nov., isolated from the pine and broad-leaved mixed forest soil.</title>
        <authorList>
            <person name="Gao Z."/>
            <person name="Qiu L."/>
        </authorList>
    </citation>
    <scope>NUCLEOTIDE SEQUENCE [LARGE SCALE GENOMIC DNA]</scope>
    <source>
        <strain evidence="4 5">DHG54</strain>
    </source>
</reference>
<sequence>MIRPCALLLLVIASAPASAAITYQCTGADGRVSYQDKPCASGQRQQTLQLDESQPTIAPPPAPPPVRAVAEPAPPPPPAEPETPLPVMYTCISATDGKHYLSENGNPDPYQVPYGILGASQLPLSSVYGPPNSAGASAPELNRGRIRPGLIANNYVWVQDQCHALTYAETCHALRNAYDANETKLKRAFKSDRPPLEEREAQLLAQLRNC</sequence>
<dbReference type="RefSeq" id="WP_114824275.1">
    <property type="nucleotide sequence ID" value="NZ_QQSY01000001.1"/>
</dbReference>
<feature type="domain" description="DUF4124" evidence="3">
    <location>
        <begin position="8"/>
        <end position="64"/>
    </location>
</feature>
<name>A0A370KEL8_9GAMM</name>
<organism evidence="4 5">
    <name type="scientific">Dyella solisilvae</name>
    <dbReference type="NCBI Taxonomy" id="1920168"/>
    <lineage>
        <taxon>Bacteria</taxon>
        <taxon>Pseudomonadati</taxon>
        <taxon>Pseudomonadota</taxon>
        <taxon>Gammaproteobacteria</taxon>
        <taxon>Lysobacterales</taxon>
        <taxon>Rhodanobacteraceae</taxon>
        <taxon>Dyella</taxon>
    </lineage>
</organism>
<feature type="compositionally biased region" description="Polar residues" evidence="1">
    <location>
        <begin position="42"/>
        <end position="56"/>
    </location>
</feature>
<feature type="chain" id="PRO_5016961695" evidence="2">
    <location>
        <begin position="20"/>
        <end position="210"/>
    </location>
</feature>
<dbReference type="Proteomes" id="UP000254711">
    <property type="component" value="Unassembled WGS sequence"/>
</dbReference>
<keyword evidence="5" id="KW-1185">Reference proteome</keyword>
<dbReference type="InterPro" id="IPR025392">
    <property type="entry name" value="DUF4124"/>
</dbReference>
<dbReference type="AlphaFoldDB" id="A0A370KEL8"/>
<dbReference type="EMBL" id="QQSY01000001">
    <property type="protein sequence ID" value="RDJ00551.1"/>
    <property type="molecule type" value="Genomic_DNA"/>
</dbReference>
<comment type="caution">
    <text evidence="4">The sequence shown here is derived from an EMBL/GenBank/DDBJ whole genome shotgun (WGS) entry which is preliminary data.</text>
</comment>
<dbReference type="OrthoDB" id="5974779at2"/>
<dbReference type="Pfam" id="PF13511">
    <property type="entry name" value="DUF4124"/>
    <property type="match status" value="1"/>
</dbReference>
<evidence type="ECO:0000259" key="3">
    <source>
        <dbReference type="Pfam" id="PF13511"/>
    </source>
</evidence>
<proteinExistence type="predicted"/>
<feature type="compositionally biased region" description="Pro residues" evidence="1">
    <location>
        <begin position="57"/>
        <end position="84"/>
    </location>
</feature>
<gene>
    <name evidence="4" type="ORF">DVT68_07115</name>
</gene>